<organism evidence="2 3">
    <name type="scientific">Vitis vinifera</name>
    <name type="common">Grape</name>
    <dbReference type="NCBI Taxonomy" id="29760"/>
    <lineage>
        <taxon>Eukaryota</taxon>
        <taxon>Viridiplantae</taxon>
        <taxon>Streptophyta</taxon>
        <taxon>Embryophyta</taxon>
        <taxon>Tracheophyta</taxon>
        <taxon>Spermatophyta</taxon>
        <taxon>Magnoliopsida</taxon>
        <taxon>eudicotyledons</taxon>
        <taxon>Gunneridae</taxon>
        <taxon>Pentapetalae</taxon>
        <taxon>rosids</taxon>
        <taxon>Vitales</taxon>
        <taxon>Vitaceae</taxon>
        <taxon>Viteae</taxon>
        <taxon>Vitis</taxon>
    </lineage>
</organism>
<dbReference type="Proteomes" id="UP001227230">
    <property type="component" value="Chromosome 16"/>
</dbReference>
<dbReference type="Gene3D" id="3.60.40.10">
    <property type="entry name" value="PPM-type phosphatase domain"/>
    <property type="match status" value="1"/>
</dbReference>
<dbReference type="Gene3D" id="3.40.30.10">
    <property type="entry name" value="Glutaredoxin"/>
    <property type="match status" value="1"/>
</dbReference>
<sequence length="600" mass="67476">MASAFKKRVKPRSLRVGDLVLRVIRGLIKDPRGKFRPSWSGPYFIRELTLEGAAWLMDLDGNQFSEPTNVDQLKRAYFPPLAVEAIVLSQIRYSFHHSVERYYIRLIHHYSCDVRRDELSVEHDVRVLIALIAMTLQWIVTLRLRRHDLVGSVVRLCSQSISYQFAKLSLAPVSDMQQLRLFSPISREERLVDGSESAGLLFKGGEVKGVVEYRKTLHIYSRQEVPSVILGVVSALRADKASFGFFYVLTDEEIRQGLKVFSNGSAFPPLYYESGSIGGGDIEKAFERNSLGHPFGIPSNTMLEDGGLVQHLQWFFLSGYRANTEEDAVVSHAQVQQHHMPSSSPIKDVAPHCGTKHNNSILDQSDHHSASHNHDGSRFGIVYKVTLMRMLELGSLSVAIEVSSKRELYSALGVLQAQMCMFLPGALCKGMHAHYCKVSQSKKMEDFILLKTKCQRVIGDGVSTYLVFGLFDRHNGFAAALYSKENLLNNVLAAIPPELSKDEWVAVLPRTLVAGFVETDMDFQEEAQTSGITITFVTIEGWVVIIASIGDSRWIFESTEGDIYHLSANHRFECDEEERDCVAAREVLIVWKNHHPGFSP</sequence>
<dbReference type="PROSITE" id="PS51746">
    <property type="entry name" value="PPM_2"/>
    <property type="match status" value="1"/>
</dbReference>
<name>A0ABY9DK67_VITVI</name>
<dbReference type="InterPro" id="IPR001932">
    <property type="entry name" value="PPM-type_phosphatase-like_dom"/>
</dbReference>
<evidence type="ECO:0000313" key="2">
    <source>
        <dbReference type="EMBL" id="WKA07079.1"/>
    </source>
</evidence>
<accession>A0ABY9DK67</accession>
<dbReference type="InterPro" id="IPR036457">
    <property type="entry name" value="PPM-type-like_dom_sf"/>
</dbReference>
<protein>
    <recommendedName>
        <fullName evidence="1">PPM-type phosphatase domain-containing protein</fullName>
    </recommendedName>
</protein>
<feature type="domain" description="PPM-type phosphatase" evidence="1">
    <location>
        <begin position="431"/>
        <end position="600"/>
    </location>
</feature>
<evidence type="ECO:0000313" key="3">
    <source>
        <dbReference type="Proteomes" id="UP001227230"/>
    </source>
</evidence>
<proteinExistence type="predicted"/>
<dbReference type="InterPro" id="IPR015655">
    <property type="entry name" value="PP2C"/>
</dbReference>
<dbReference type="SUPFAM" id="SSF81606">
    <property type="entry name" value="PP2C-like"/>
    <property type="match status" value="1"/>
</dbReference>
<reference evidence="2 3" key="1">
    <citation type="journal article" date="2023" name="Hortic Res">
        <title>The complete reference genome for grapevine (Vitis vinifera L.) genetics and breeding.</title>
        <authorList>
            <person name="Shi X."/>
            <person name="Cao S."/>
            <person name="Wang X."/>
            <person name="Huang S."/>
            <person name="Wang Y."/>
            <person name="Liu Z."/>
            <person name="Liu W."/>
            <person name="Leng X."/>
            <person name="Peng Y."/>
            <person name="Wang N."/>
            <person name="Wang Y."/>
            <person name="Ma Z."/>
            <person name="Xu X."/>
            <person name="Zhang F."/>
            <person name="Xue H."/>
            <person name="Zhong H."/>
            <person name="Wang Y."/>
            <person name="Zhang K."/>
            <person name="Velt A."/>
            <person name="Avia K."/>
            <person name="Holtgrawe D."/>
            <person name="Grimplet J."/>
            <person name="Matus J.T."/>
            <person name="Ware D."/>
            <person name="Wu X."/>
            <person name="Wang H."/>
            <person name="Liu C."/>
            <person name="Fang Y."/>
            <person name="Rustenholz C."/>
            <person name="Cheng Z."/>
            <person name="Xiao H."/>
            <person name="Zhou Y."/>
        </authorList>
    </citation>
    <scope>NUCLEOTIDE SEQUENCE [LARGE SCALE GENOMIC DNA]</scope>
    <source>
        <strain evidence="3">cv. Pinot noir / PN40024</strain>
        <tissue evidence="2">Leaf</tissue>
    </source>
</reference>
<dbReference type="Pfam" id="PF00481">
    <property type="entry name" value="PP2C"/>
    <property type="match status" value="1"/>
</dbReference>
<keyword evidence="3" id="KW-1185">Reference proteome</keyword>
<dbReference type="EMBL" id="CP126663">
    <property type="protein sequence ID" value="WKA07079.1"/>
    <property type="molecule type" value="Genomic_DNA"/>
</dbReference>
<dbReference type="PANTHER" id="PTHR47992">
    <property type="entry name" value="PROTEIN PHOSPHATASE"/>
    <property type="match status" value="1"/>
</dbReference>
<gene>
    <name evidence="2" type="ORF">VitviT2T_024946</name>
</gene>
<evidence type="ECO:0000259" key="1">
    <source>
        <dbReference type="PROSITE" id="PS51746"/>
    </source>
</evidence>